<feature type="transmembrane region" description="Helical" evidence="1">
    <location>
        <begin position="80"/>
        <end position="95"/>
    </location>
</feature>
<dbReference type="RefSeq" id="WP_283076096.1">
    <property type="nucleotide sequence ID" value="NZ_CP121671.1"/>
</dbReference>
<feature type="transmembrane region" description="Helical" evidence="1">
    <location>
        <begin position="129"/>
        <end position="147"/>
    </location>
</feature>
<evidence type="ECO:0000256" key="1">
    <source>
        <dbReference type="SAM" id="Phobius"/>
    </source>
</evidence>
<keyword evidence="3" id="KW-1185">Reference proteome</keyword>
<feature type="transmembrane region" description="Helical" evidence="1">
    <location>
        <begin position="101"/>
        <end position="120"/>
    </location>
</feature>
<dbReference type="Proteomes" id="UP001221597">
    <property type="component" value="Chromosome"/>
</dbReference>
<reference evidence="2 3" key="1">
    <citation type="submission" date="2023-04" db="EMBL/GenBank/DDBJ databases">
        <title>Genome sequence of Halobacillus naozhouensis KACC 21980.</title>
        <authorList>
            <person name="Kim S."/>
            <person name="Heo J."/>
            <person name="Kwon S.-W."/>
        </authorList>
    </citation>
    <scope>NUCLEOTIDE SEQUENCE [LARGE SCALE GENOMIC DNA]</scope>
    <source>
        <strain evidence="2 3">KCTC 13234</strain>
    </source>
</reference>
<feature type="transmembrane region" description="Helical" evidence="1">
    <location>
        <begin position="48"/>
        <end position="68"/>
    </location>
</feature>
<accession>A0ABY8IW97</accession>
<feature type="transmembrane region" description="Helical" evidence="1">
    <location>
        <begin position="12"/>
        <end position="36"/>
    </location>
</feature>
<evidence type="ECO:0000313" key="2">
    <source>
        <dbReference type="EMBL" id="WFT74092.1"/>
    </source>
</evidence>
<protein>
    <submittedName>
        <fullName evidence="2">Uncharacterized protein</fullName>
    </submittedName>
</protein>
<evidence type="ECO:0000313" key="3">
    <source>
        <dbReference type="Proteomes" id="UP001221597"/>
    </source>
</evidence>
<name>A0ABY8IW97_9BACI</name>
<sequence>MQGSVRQTIYYLYTKLIGAGFSLSIFALYALMLASFDMYDFVETASNPIFWLFFYGYGISCSILIDGLLRVVPSVKRYRLLLYITAGCAIFFVLYKGSLEYVLIAGPLGSLAAVLFYVGVKLFAKRLKWAWLFALVIPTCVAISLTIDFTEKQHWTADRTKTSFQASFSYFDGMHEIPIHLEKGEKLLFNIESERGRIGHSVENESGKKVPMKPRGERMMVAAETKGTYYIVVTGNGVSLGRFKVEWEINV</sequence>
<keyword evidence="1" id="KW-0472">Membrane</keyword>
<gene>
    <name evidence="2" type="ORF">P9989_17225</name>
</gene>
<proteinExistence type="predicted"/>
<keyword evidence="1" id="KW-0812">Transmembrane</keyword>
<dbReference type="EMBL" id="CP121671">
    <property type="protein sequence ID" value="WFT74092.1"/>
    <property type="molecule type" value="Genomic_DNA"/>
</dbReference>
<organism evidence="2 3">
    <name type="scientific">Halobacillus naozhouensis</name>
    <dbReference type="NCBI Taxonomy" id="554880"/>
    <lineage>
        <taxon>Bacteria</taxon>
        <taxon>Bacillati</taxon>
        <taxon>Bacillota</taxon>
        <taxon>Bacilli</taxon>
        <taxon>Bacillales</taxon>
        <taxon>Bacillaceae</taxon>
        <taxon>Halobacillus</taxon>
    </lineage>
</organism>
<keyword evidence="1" id="KW-1133">Transmembrane helix</keyword>